<protein>
    <submittedName>
        <fullName evidence="1">Uncharacterized protein</fullName>
    </submittedName>
</protein>
<dbReference type="RefSeq" id="XP_024574199.1">
    <property type="nucleotide sequence ID" value="XM_024723198.1"/>
</dbReference>
<evidence type="ECO:0000313" key="1">
    <source>
        <dbReference type="EMBL" id="CEG37830.1"/>
    </source>
</evidence>
<dbReference type="GeneID" id="36400939"/>
<organism evidence="1 2">
    <name type="scientific">Plasmopara halstedii</name>
    <name type="common">Downy mildew of sunflower</name>
    <dbReference type="NCBI Taxonomy" id="4781"/>
    <lineage>
        <taxon>Eukaryota</taxon>
        <taxon>Sar</taxon>
        <taxon>Stramenopiles</taxon>
        <taxon>Oomycota</taxon>
        <taxon>Peronosporomycetes</taxon>
        <taxon>Peronosporales</taxon>
        <taxon>Peronosporaceae</taxon>
        <taxon>Plasmopara</taxon>
    </lineage>
</organism>
<name>A0A0P1AAK0_PLAHL</name>
<dbReference type="Proteomes" id="UP000054928">
    <property type="component" value="Unassembled WGS sequence"/>
</dbReference>
<sequence length="49" mass="5796">MRKQRQQPNDDRDMKSLFDRVNFSAKSAFQLTYKAKLFCLLLGSPNQRC</sequence>
<evidence type="ECO:0000313" key="2">
    <source>
        <dbReference type="Proteomes" id="UP000054928"/>
    </source>
</evidence>
<proteinExistence type="predicted"/>
<dbReference type="EMBL" id="CCYD01000291">
    <property type="protein sequence ID" value="CEG37830.1"/>
    <property type="molecule type" value="Genomic_DNA"/>
</dbReference>
<reference evidence="2" key="1">
    <citation type="submission" date="2014-09" db="EMBL/GenBank/DDBJ databases">
        <authorList>
            <person name="Sharma Rahul"/>
            <person name="Thines Marco"/>
        </authorList>
    </citation>
    <scope>NUCLEOTIDE SEQUENCE [LARGE SCALE GENOMIC DNA]</scope>
</reference>
<dbReference type="AlphaFoldDB" id="A0A0P1AAK0"/>
<keyword evidence="2" id="KW-1185">Reference proteome</keyword>
<accession>A0A0P1AAK0</accession>